<keyword evidence="3" id="KW-1185">Reference proteome</keyword>
<name>A0AAV5DMU8_ELECO</name>
<feature type="compositionally biased region" description="Basic and acidic residues" evidence="1">
    <location>
        <begin position="51"/>
        <end position="64"/>
    </location>
</feature>
<evidence type="ECO:0000313" key="2">
    <source>
        <dbReference type="EMBL" id="GJN11964.1"/>
    </source>
</evidence>
<reference evidence="2" key="2">
    <citation type="submission" date="2021-12" db="EMBL/GenBank/DDBJ databases">
        <title>Resequencing data analysis of finger millet.</title>
        <authorList>
            <person name="Hatakeyama M."/>
            <person name="Aluri S."/>
            <person name="Balachadran M.T."/>
            <person name="Sivarajan S.R."/>
            <person name="Poveda L."/>
            <person name="Shimizu-Inatsugi R."/>
            <person name="Schlapbach R."/>
            <person name="Sreeman S.M."/>
            <person name="Shimizu K.K."/>
        </authorList>
    </citation>
    <scope>NUCLEOTIDE SEQUENCE</scope>
</reference>
<dbReference type="AlphaFoldDB" id="A0AAV5DMU8"/>
<dbReference type="EMBL" id="BQKI01000021">
    <property type="protein sequence ID" value="GJN11964.1"/>
    <property type="molecule type" value="Genomic_DNA"/>
</dbReference>
<evidence type="ECO:0000313" key="3">
    <source>
        <dbReference type="Proteomes" id="UP001054889"/>
    </source>
</evidence>
<organism evidence="2 3">
    <name type="scientific">Eleusine coracana subsp. coracana</name>
    <dbReference type="NCBI Taxonomy" id="191504"/>
    <lineage>
        <taxon>Eukaryota</taxon>
        <taxon>Viridiplantae</taxon>
        <taxon>Streptophyta</taxon>
        <taxon>Embryophyta</taxon>
        <taxon>Tracheophyta</taxon>
        <taxon>Spermatophyta</taxon>
        <taxon>Magnoliopsida</taxon>
        <taxon>Liliopsida</taxon>
        <taxon>Poales</taxon>
        <taxon>Poaceae</taxon>
        <taxon>PACMAD clade</taxon>
        <taxon>Chloridoideae</taxon>
        <taxon>Cynodonteae</taxon>
        <taxon>Eleusininae</taxon>
        <taxon>Eleusine</taxon>
    </lineage>
</organism>
<evidence type="ECO:0000256" key="1">
    <source>
        <dbReference type="SAM" id="MobiDB-lite"/>
    </source>
</evidence>
<sequence>MVEEFMKVEQKNSGIEQLLQQLLDEIAGQRSAMMKIEEALKGMKEVAGESLKRIEDLEKREGEHPTQQPQIQYSFPPPSPSHPAGGKSPPTLERRMDPPQPAHGLRIETRNRGNVEGILGIP</sequence>
<feature type="region of interest" description="Disordered" evidence="1">
    <location>
        <begin position="51"/>
        <end position="122"/>
    </location>
</feature>
<gene>
    <name evidence="2" type="primary">ga30204</name>
    <name evidence="2" type="ORF">PR202_ga30204</name>
</gene>
<proteinExistence type="predicted"/>
<dbReference type="Proteomes" id="UP001054889">
    <property type="component" value="Unassembled WGS sequence"/>
</dbReference>
<accession>A0AAV5DMU8</accession>
<comment type="caution">
    <text evidence="2">The sequence shown here is derived from an EMBL/GenBank/DDBJ whole genome shotgun (WGS) entry which is preliminary data.</text>
</comment>
<reference evidence="2" key="1">
    <citation type="journal article" date="2018" name="DNA Res.">
        <title>Multiple hybrid de novo genome assembly of finger millet, an orphan allotetraploid crop.</title>
        <authorList>
            <person name="Hatakeyama M."/>
            <person name="Aluri S."/>
            <person name="Balachadran M.T."/>
            <person name="Sivarajan S.R."/>
            <person name="Patrignani A."/>
            <person name="Gruter S."/>
            <person name="Poveda L."/>
            <person name="Shimizu-Inatsugi R."/>
            <person name="Baeten J."/>
            <person name="Francoijs K.J."/>
            <person name="Nataraja K.N."/>
            <person name="Reddy Y.A.N."/>
            <person name="Phadnis S."/>
            <person name="Ravikumar R.L."/>
            <person name="Schlapbach R."/>
            <person name="Sreeman S.M."/>
            <person name="Shimizu K.K."/>
        </authorList>
    </citation>
    <scope>NUCLEOTIDE SEQUENCE</scope>
</reference>
<protein>
    <submittedName>
        <fullName evidence="2">Uncharacterized protein</fullName>
    </submittedName>
</protein>